<dbReference type="EMBL" id="FNRL01000034">
    <property type="protein sequence ID" value="SEB05817.1"/>
    <property type="molecule type" value="Genomic_DNA"/>
</dbReference>
<evidence type="ECO:0000313" key="1">
    <source>
        <dbReference type="EMBL" id="SEB05817.1"/>
    </source>
</evidence>
<dbReference type="Proteomes" id="UP000199656">
    <property type="component" value="Unassembled WGS sequence"/>
</dbReference>
<sequence length="100" mass="11149">MWHIDTSCFVLNDCTIVVRLERATKQCTILSNFVISLVALGIVKHEQVCVMDKKMKPETAVKILGEQGITVSVEEAAAILDIIYLFAEITITEILSHEES</sequence>
<reference evidence="2" key="1">
    <citation type="submission" date="2016-10" db="EMBL/GenBank/DDBJ databases">
        <authorList>
            <person name="Varghese N."/>
            <person name="Submissions S."/>
        </authorList>
    </citation>
    <scope>NUCLEOTIDE SEQUENCE [LARGE SCALE GENOMIC DNA]</scope>
    <source>
        <strain evidence="2">DSM 23920</strain>
    </source>
</reference>
<name>A0A1H4G8P3_9BACT</name>
<evidence type="ECO:0000313" key="2">
    <source>
        <dbReference type="Proteomes" id="UP000199656"/>
    </source>
</evidence>
<keyword evidence="2" id="KW-1185">Reference proteome</keyword>
<protein>
    <submittedName>
        <fullName evidence="1">Uncharacterized protein</fullName>
    </submittedName>
</protein>
<gene>
    <name evidence="1" type="ORF">SAMN05660909_05036</name>
</gene>
<proteinExistence type="predicted"/>
<dbReference type="AlphaFoldDB" id="A0A1H4G8P3"/>
<accession>A0A1H4G8P3</accession>
<organism evidence="1 2">
    <name type="scientific">Chitinophaga terrae</name>
    <name type="common">ex Kim and Jung 2007</name>
    <dbReference type="NCBI Taxonomy" id="408074"/>
    <lineage>
        <taxon>Bacteria</taxon>
        <taxon>Pseudomonadati</taxon>
        <taxon>Bacteroidota</taxon>
        <taxon>Chitinophagia</taxon>
        <taxon>Chitinophagales</taxon>
        <taxon>Chitinophagaceae</taxon>
        <taxon>Chitinophaga</taxon>
    </lineage>
</organism>